<dbReference type="PROSITE" id="PS00211">
    <property type="entry name" value="ABC_TRANSPORTER_1"/>
    <property type="match status" value="1"/>
</dbReference>
<organism evidence="5 6">
    <name type="scientific">Paenibacillus haidiansis</name>
    <dbReference type="NCBI Taxonomy" id="1574488"/>
    <lineage>
        <taxon>Bacteria</taxon>
        <taxon>Bacillati</taxon>
        <taxon>Bacillota</taxon>
        <taxon>Bacilli</taxon>
        <taxon>Bacillales</taxon>
        <taxon>Paenibacillaceae</taxon>
        <taxon>Paenibacillus</taxon>
    </lineage>
</organism>
<keyword evidence="1" id="KW-0813">Transport</keyword>
<evidence type="ECO:0000256" key="3">
    <source>
        <dbReference type="ARBA" id="ARBA00022840"/>
    </source>
</evidence>
<evidence type="ECO:0000313" key="6">
    <source>
        <dbReference type="Proteomes" id="UP001306950"/>
    </source>
</evidence>
<dbReference type="InterPro" id="IPR003439">
    <property type="entry name" value="ABC_transporter-like_ATP-bd"/>
</dbReference>
<dbReference type="PANTHER" id="PTHR42711">
    <property type="entry name" value="ABC TRANSPORTER ATP-BINDING PROTEIN"/>
    <property type="match status" value="1"/>
</dbReference>
<evidence type="ECO:0000313" key="5">
    <source>
        <dbReference type="EMBL" id="MEF2965941.1"/>
    </source>
</evidence>
<dbReference type="Gene3D" id="3.40.50.300">
    <property type="entry name" value="P-loop containing nucleotide triphosphate hydrolases"/>
    <property type="match status" value="1"/>
</dbReference>
<evidence type="ECO:0000259" key="4">
    <source>
        <dbReference type="PROSITE" id="PS50893"/>
    </source>
</evidence>
<accession>A0ABU7VRV8</accession>
<protein>
    <submittedName>
        <fullName evidence="5">ATP-binding cassette domain-containing protein</fullName>
    </submittedName>
</protein>
<keyword evidence="2" id="KW-0547">Nucleotide-binding</keyword>
<feature type="domain" description="ABC transporter" evidence="4">
    <location>
        <begin position="4"/>
        <end position="257"/>
    </location>
</feature>
<gene>
    <name evidence="5" type="ORF">V3851_08875</name>
</gene>
<comment type="caution">
    <text evidence="5">The sequence shown here is derived from an EMBL/GenBank/DDBJ whole genome shotgun (WGS) entry which is preliminary data.</text>
</comment>
<dbReference type="InterPro" id="IPR027417">
    <property type="entry name" value="P-loop_NTPase"/>
</dbReference>
<keyword evidence="3 5" id="KW-0067">ATP-binding</keyword>
<dbReference type="InterPro" id="IPR050763">
    <property type="entry name" value="ABC_transporter_ATP-binding"/>
</dbReference>
<dbReference type="PROSITE" id="PS50893">
    <property type="entry name" value="ABC_TRANSPORTER_2"/>
    <property type="match status" value="1"/>
</dbReference>
<reference evidence="5 6" key="1">
    <citation type="submission" date="2024-02" db="EMBL/GenBank/DDBJ databases">
        <title>A nitrogen-fixing paenibacillus bacterium.</title>
        <authorList>
            <person name="Zhang W.L."/>
            <person name="Chen S.F."/>
        </authorList>
    </citation>
    <scope>NUCLEOTIDE SEQUENCE [LARGE SCALE GENOMIC DNA]</scope>
    <source>
        <strain evidence="5 6">M1</strain>
    </source>
</reference>
<proteinExistence type="predicted"/>
<dbReference type="EMBL" id="JAZHPZ010000003">
    <property type="protein sequence ID" value="MEF2965941.1"/>
    <property type="molecule type" value="Genomic_DNA"/>
</dbReference>
<dbReference type="InterPro" id="IPR017871">
    <property type="entry name" value="ABC_transporter-like_CS"/>
</dbReference>
<name>A0ABU7VRV8_9BACL</name>
<dbReference type="SUPFAM" id="SSF52540">
    <property type="entry name" value="P-loop containing nucleoside triphosphate hydrolases"/>
    <property type="match status" value="1"/>
</dbReference>
<dbReference type="RefSeq" id="WP_331846164.1">
    <property type="nucleotide sequence ID" value="NZ_JAZHPZ010000003.1"/>
</dbReference>
<dbReference type="SMART" id="SM00382">
    <property type="entry name" value="AAA"/>
    <property type="match status" value="1"/>
</dbReference>
<dbReference type="PANTHER" id="PTHR42711:SF1">
    <property type="entry name" value="ABC-TRANSPORT PROTEIN, ATP-BINDING COMPONENT"/>
    <property type="match status" value="1"/>
</dbReference>
<dbReference type="Pfam" id="PF00005">
    <property type="entry name" value="ABC_tran"/>
    <property type="match status" value="1"/>
</dbReference>
<dbReference type="InterPro" id="IPR003593">
    <property type="entry name" value="AAA+_ATPase"/>
</dbReference>
<evidence type="ECO:0000256" key="1">
    <source>
        <dbReference type="ARBA" id="ARBA00022448"/>
    </source>
</evidence>
<dbReference type="Proteomes" id="UP001306950">
    <property type="component" value="Unassembled WGS sequence"/>
</dbReference>
<sequence>MEIIRVQNLSKDYKIAKPRKGAYGVIRDMVKREWEYSTALNNVSFSIDEGEIVGYIGPNGAGKSTTLKIISGVLYPTSGDVRVDGIVPYRNKKENASKIALIAGQRSNLYWDLPVIDSFNLMKTIYKIPKTVYDDNMDKFCDILGIGPLLKMPVRQLSLGQRMRADFAVALLHNPRIVYLDEPTIGLDVVAKDSIRDFIKQVNKERKTTIMLTSHDIADIERVCNKVIVLDKGSIIFSGEISKLKQEYGSKYCVMNVSFEDRHPELYLQGMKITENNGIYSIHFDRSHHSPSSVLSMLLEKGLKIVDFTLTESSLEDTIKEIYSTNKDNYEERLLVNN</sequence>
<keyword evidence="6" id="KW-1185">Reference proteome</keyword>
<evidence type="ECO:0000256" key="2">
    <source>
        <dbReference type="ARBA" id="ARBA00022741"/>
    </source>
</evidence>
<dbReference type="GO" id="GO:0005524">
    <property type="term" value="F:ATP binding"/>
    <property type="evidence" value="ECO:0007669"/>
    <property type="project" value="UniProtKB-KW"/>
</dbReference>